<organism evidence="2 3">
    <name type="scientific">Aphis gossypii</name>
    <name type="common">Cotton aphid</name>
    <dbReference type="NCBI Taxonomy" id="80765"/>
    <lineage>
        <taxon>Eukaryota</taxon>
        <taxon>Metazoa</taxon>
        <taxon>Ecdysozoa</taxon>
        <taxon>Arthropoda</taxon>
        <taxon>Hexapoda</taxon>
        <taxon>Insecta</taxon>
        <taxon>Pterygota</taxon>
        <taxon>Neoptera</taxon>
        <taxon>Paraneoptera</taxon>
        <taxon>Hemiptera</taxon>
        <taxon>Sternorrhyncha</taxon>
        <taxon>Aphidomorpha</taxon>
        <taxon>Aphidoidea</taxon>
        <taxon>Aphididae</taxon>
        <taxon>Aphidini</taxon>
        <taxon>Aphis</taxon>
        <taxon>Aphis</taxon>
    </lineage>
</organism>
<accession>A0A9P0JBG8</accession>
<name>A0A9P0JBG8_APHGO</name>
<dbReference type="Proteomes" id="UP001154329">
    <property type="component" value="Chromosome 4"/>
</dbReference>
<feature type="signal peptide" evidence="1">
    <location>
        <begin position="1"/>
        <end position="27"/>
    </location>
</feature>
<dbReference type="EMBL" id="OU899037">
    <property type="protein sequence ID" value="CAH1736019.1"/>
    <property type="molecule type" value="Genomic_DNA"/>
</dbReference>
<evidence type="ECO:0000313" key="2">
    <source>
        <dbReference type="EMBL" id="CAH1736019.1"/>
    </source>
</evidence>
<evidence type="ECO:0000313" key="3">
    <source>
        <dbReference type="Proteomes" id="UP001154329"/>
    </source>
</evidence>
<gene>
    <name evidence="2" type="ORF">APHIGO_LOCUS9845</name>
</gene>
<evidence type="ECO:0000256" key="1">
    <source>
        <dbReference type="SAM" id="SignalP"/>
    </source>
</evidence>
<keyword evidence="1" id="KW-0732">Signal</keyword>
<keyword evidence="3" id="KW-1185">Reference proteome</keyword>
<dbReference type="AlphaFoldDB" id="A0A9P0JBG8"/>
<protein>
    <submittedName>
        <fullName evidence="2">Uncharacterized protein</fullName>
    </submittedName>
</protein>
<feature type="chain" id="PRO_5040263423" evidence="1">
    <location>
        <begin position="28"/>
        <end position="137"/>
    </location>
</feature>
<sequence>MKSDGLVLRAFFAFAFLSAAAVRRATGSSDDTWSFASNGTGRAMQPDRRCILHSDDVYRVSYCANRKCPNWKCLDDSAIIHGTCCGCPNIFGDDVPVLCSKDLKCPRLMKDLCTDFNYMILCCCSTNNNYYNIYSSS</sequence>
<reference evidence="2" key="1">
    <citation type="submission" date="2022-02" db="EMBL/GenBank/DDBJ databases">
        <authorList>
            <person name="King R."/>
        </authorList>
    </citation>
    <scope>NUCLEOTIDE SEQUENCE</scope>
</reference>
<reference evidence="2" key="2">
    <citation type="submission" date="2022-10" db="EMBL/GenBank/DDBJ databases">
        <authorList>
            <consortium name="ENA_rothamsted_submissions"/>
            <consortium name="culmorum"/>
            <person name="King R."/>
        </authorList>
    </citation>
    <scope>NUCLEOTIDE SEQUENCE</scope>
</reference>
<proteinExistence type="predicted"/>